<sequence length="243" mass="26449">MSATTGGKVDGGSPDDITVVHLMRHGEVHNPDGVLYGRRPGYHLSDLGRQMADRVAEHLAERDITHVVASPLERAQETATPIGKAHGLDVATDGRLIEAGNIFEGKTFGVGDGALKRPGNWKYLTNPFRPSWGEPYIEQVVRMMAALGAARDAARGHEAVAVSHQLPIWIVRSFAERRRLWHDPRKRQCTLASLTSFTFHGDRIVSVGYTEPALDLVPEHLRAGAQPRFGRGSVQGQSKAAGA</sequence>
<comment type="caution">
    <text evidence="1">The sequence shown here is derived from an EMBL/GenBank/DDBJ whole genome shotgun (WGS) entry which is preliminary data.</text>
</comment>
<organism evidence="1 2">
    <name type="scientific">Streptomyces olivaceiscleroticus</name>
    <dbReference type="NCBI Taxonomy" id="68245"/>
    <lineage>
        <taxon>Bacteria</taxon>
        <taxon>Bacillati</taxon>
        <taxon>Actinomycetota</taxon>
        <taxon>Actinomycetes</taxon>
        <taxon>Kitasatosporales</taxon>
        <taxon>Streptomycetaceae</taxon>
        <taxon>Streptomyces</taxon>
    </lineage>
</organism>
<dbReference type="InterPro" id="IPR050275">
    <property type="entry name" value="PGM_Phosphatase"/>
</dbReference>
<dbReference type="RefSeq" id="WP_346099324.1">
    <property type="nucleotide sequence ID" value="NZ_BAAABY010000053.1"/>
</dbReference>
<dbReference type="InterPro" id="IPR013078">
    <property type="entry name" value="His_Pase_superF_clade-1"/>
</dbReference>
<evidence type="ECO:0000313" key="2">
    <source>
        <dbReference type="Proteomes" id="UP001500909"/>
    </source>
</evidence>
<dbReference type="PANTHER" id="PTHR48100">
    <property type="entry name" value="BROAD-SPECIFICITY PHOSPHATASE YOR283W-RELATED"/>
    <property type="match status" value="1"/>
</dbReference>
<dbReference type="Proteomes" id="UP001500909">
    <property type="component" value="Unassembled WGS sequence"/>
</dbReference>
<reference evidence="2" key="1">
    <citation type="journal article" date="2019" name="Int. J. Syst. Evol. Microbiol.">
        <title>The Global Catalogue of Microorganisms (GCM) 10K type strain sequencing project: providing services to taxonomists for standard genome sequencing and annotation.</title>
        <authorList>
            <consortium name="The Broad Institute Genomics Platform"/>
            <consortium name="The Broad Institute Genome Sequencing Center for Infectious Disease"/>
            <person name="Wu L."/>
            <person name="Ma J."/>
        </authorList>
    </citation>
    <scope>NUCLEOTIDE SEQUENCE [LARGE SCALE GENOMIC DNA]</scope>
    <source>
        <strain evidence="2">JCM 4805</strain>
    </source>
</reference>
<accession>A0ABP3L4L1</accession>
<proteinExistence type="predicted"/>
<dbReference type="SMART" id="SM00855">
    <property type="entry name" value="PGAM"/>
    <property type="match status" value="1"/>
</dbReference>
<dbReference type="Gene3D" id="3.40.50.1240">
    <property type="entry name" value="Phosphoglycerate mutase-like"/>
    <property type="match status" value="1"/>
</dbReference>
<dbReference type="PANTHER" id="PTHR48100:SF51">
    <property type="entry name" value="PHOSPHOGLYCERATE MUTASE"/>
    <property type="match status" value="1"/>
</dbReference>
<protein>
    <submittedName>
        <fullName evidence="1">Histidine phosphatase family protein</fullName>
    </submittedName>
</protein>
<dbReference type="Pfam" id="PF00300">
    <property type="entry name" value="His_Phos_1"/>
    <property type="match status" value="1"/>
</dbReference>
<name>A0ABP3L4L1_9ACTN</name>
<dbReference type="CDD" id="cd07067">
    <property type="entry name" value="HP_PGM_like"/>
    <property type="match status" value="1"/>
</dbReference>
<evidence type="ECO:0000313" key="1">
    <source>
        <dbReference type="EMBL" id="GAA0493271.1"/>
    </source>
</evidence>
<dbReference type="InterPro" id="IPR029033">
    <property type="entry name" value="His_PPase_superfam"/>
</dbReference>
<keyword evidence="2" id="KW-1185">Reference proteome</keyword>
<gene>
    <name evidence="1" type="ORF">GCM10010361_68080</name>
</gene>
<dbReference type="SUPFAM" id="SSF53254">
    <property type="entry name" value="Phosphoglycerate mutase-like"/>
    <property type="match status" value="1"/>
</dbReference>
<dbReference type="EMBL" id="BAAABY010000053">
    <property type="protein sequence ID" value="GAA0493271.1"/>
    <property type="molecule type" value="Genomic_DNA"/>
</dbReference>